<keyword evidence="1" id="KW-0732">Signal</keyword>
<feature type="chain" id="PRO_5009520940" description="PsbP C-terminal domain-containing protein" evidence="1">
    <location>
        <begin position="22"/>
        <end position="180"/>
    </location>
</feature>
<protein>
    <recommendedName>
        <fullName evidence="4">PsbP C-terminal domain-containing protein</fullName>
    </recommendedName>
</protein>
<dbReference type="Proteomes" id="UP000177691">
    <property type="component" value="Unassembled WGS sequence"/>
</dbReference>
<dbReference type="PROSITE" id="PS51257">
    <property type="entry name" value="PROKAR_LIPOPROTEIN"/>
    <property type="match status" value="1"/>
</dbReference>
<gene>
    <name evidence="2" type="ORF">A3D54_01210</name>
</gene>
<feature type="signal peptide" evidence="1">
    <location>
        <begin position="1"/>
        <end position="21"/>
    </location>
</feature>
<sequence>MKNLILSFSLLVFLLTGCSITDKQTKINNYQNNNEKPEQIIVSTSSKAETKNDFEMLSYVNNENSFSISYPKDWTAKEGKEFDYAFHIFFSKGSAQFGILPQGELDRGIPQVKPVEKKISIDNKQAIQKEWKLDNGNILIIINFLDYPKNWNKNNRFDITGQQKDIEMFDKMISSFKFVE</sequence>
<evidence type="ECO:0008006" key="4">
    <source>
        <dbReference type="Google" id="ProtNLM"/>
    </source>
</evidence>
<comment type="caution">
    <text evidence="2">The sequence shown here is derived from an EMBL/GenBank/DDBJ whole genome shotgun (WGS) entry which is preliminary data.</text>
</comment>
<evidence type="ECO:0000313" key="2">
    <source>
        <dbReference type="EMBL" id="OGF15820.1"/>
    </source>
</evidence>
<accession>A0A1F5RN04</accession>
<reference evidence="2 3" key="1">
    <citation type="journal article" date="2016" name="Nat. Commun.">
        <title>Thousands of microbial genomes shed light on interconnected biogeochemical processes in an aquifer system.</title>
        <authorList>
            <person name="Anantharaman K."/>
            <person name="Brown C.T."/>
            <person name="Hug L.A."/>
            <person name="Sharon I."/>
            <person name="Castelle C.J."/>
            <person name="Probst A.J."/>
            <person name="Thomas B.C."/>
            <person name="Singh A."/>
            <person name="Wilkins M.J."/>
            <person name="Karaoz U."/>
            <person name="Brodie E.L."/>
            <person name="Williams K.H."/>
            <person name="Hubbard S.S."/>
            <person name="Banfield J.F."/>
        </authorList>
    </citation>
    <scope>NUCLEOTIDE SEQUENCE [LARGE SCALE GENOMIC DNA]</scope>
</reference>
<dbReference type="EMBL" id="MFFU01000052">
    <property type="protein sequence ID" value="OGF15820.1"/>
    <property type="molecule type" value="Genomic_DNA"/>
</dbReference>
<evidence type="ECO:0000256" key="1">
    <source>
        <dbReference type="SAM" id="SignalP"/>
    </source>
</evidence>
<organism evidence="2 3">
    <name type="scientific">Candidatus Falkowbacteria bacterium RIFCSPHIGHO2_02_FULL_45_15</name>
    <dbReference type="NCBI Taxonomy" id="1797987"/>
    <lineage>
        <taxon>Bacteria</taxon>
        <taxon>Candidatus Falkowiibacteriota</taxon>
    </lineage>
</organism>
<name>A0A1F5RN04_9BACT</name>
<evidence type="ECO:0000313" key="3">
    <source>
        <dbReference type="Proteomes" id="UP000177691"/>
    </source>
</evidence>
<proteinExistence type="predicted"/>
<dbReference type="AlphaFoldDB" id="A0A1F5RN04"/>